<dbReference type="PANTHER" id="PTHR11469">
    <property type="entry name" value="GLUCOSE-6-PHOSPHATE ISOMERASE"/>
    <property type="match status" value="1"/>
</dbReference>
<proteinExistence type="inferred from homology"/>
<evidence type="ECO:0000313" key="5">
    <source>
        <dbReference type="EMBL" id="MFD2798708.1"/>
    </source>
</evidence>
<keyword evidence="3 4" id="KW-0413">Isomerase</keyword>
<dbReference type="Pfam" id="PF00342">
    <property type="entry name" value="PGI"/>
    <property type="match status" value="1"/>
</dbReference>
<protein>
    <recommendedName>
        <fullName evidence="4">Glucose-6-phosphate isomerase</fullName>
        <ecNumber evidence="4">5.3.1.9</ecNumber>
    </recommendedName>
</protein>
<sequence length="539" mass="54922">MAGEQTGVGIADPALEAAAAPLLDKLVADGVAGKLAAQDPTLWGSDAEAEASIRLSWTTLHKSSRPLIGEIEALRTQLRSEGIDRVVLAGMGGSSLAPEVIAATEGVALTVLDTTDPGQVADALAGDLQRTVVVVSSKSGTTVETDSHRRIFAAAFREAGIDPARRLVVVTDPGSPLAELGEAEGYRKVFLADPHVGGRYSALTAFGLVPAGLAGADVARLLDQAALVADAIAADSADNPALRLAAALGAAHADGAEKVVLADTGSGIAGLGDWAEQLIAESTGKQGTGLLPVVVENKDAPGFADAGSDATPVAIGPATGAAKIAVAGPLGAQFLLWETAVAVAGRLLGINPFDQPDVEAAKKAARSLLDNPDALRGTAEPSAVIGAVEVYASAGTTGEGTLADVLREFLATAPEGGYLAVQAYLDRLDDASASLLRSELAPRAGVQTTFGWGPRFLHSTGQYHKGGHPNGIFLQLTGAADDDLDVPDRPYSLGTLQLAQALGDGQVLAEHGRPVLRLHLTDRAAGLAELMRAVQELAR</sequence>
<organism evidence="5 6">
    <name type="scientific">Prauserella oleivorans</name>
    <dbReference type="NCBI Taxonomy" id="1478153"/>
    <lineage>
        <taxon>Bacteria</taxon>
        <taxon>Bacillati</taxon>
        <taxon>Actinomycetota</taxon>
        <taxon>Actinomycetes</taxon>
        <taxon>Pseudonocardiales</taxon>
        <taxon>Pseudonocardiaceae</taxon>
        <taxon>Prauserella</taxon>
    </lineage>
</organism>
<name>A0ABW5W4C5_9PSEU</name>
<evidence type="ECO:0000313" key="6">
    <source>
        <dbReference type="Proteomes" id="UP001597478"/>
    </source>
</evidence>
<dbReference type="Proteomes" id="UP001597478">
    <property type="component" value="Unassembled WGS sequence"/>
</dbReference>
<evidence type="ECO:0000256" key="2">
    <source>
        <dbReference type="ARBA" id="ARBA00023152"/>
    </source>
</evidence>
<dbReference type="InterPro" id="IPR001672">
    <property type="entry name" value="G6P_Isomerase"/>
</dbReference>
<evidence type="ECO:0000256" key="3">
    <source>
        <dbReference type="ARBA" id="ARBA00023235"/>
    </source>
</evidence>
<dbReference type="GO" id="GO:0016853">
    <property type="term" value="F:isomerase activity"/>
    <property type="evidence" value="ECO:0007669"/>
    <property type="project" value="UniProtKB-KW"/>
</dbReference>
<reference evidence="6" key="1">
    <citation type="journal article" date="2019" name="Int. J. Syst. Evol. Microbiol.">
        <title>The Global Catalogue of Microorganisms (GCM) 10K type strain sequencing project: providing services to taxonomists for standard genome sequencing and annotation.</title>
        <authorList>
            <consortium name="The Broad Institute Genomics Platform"/>
            <consortium name="The Broad Institute Genome Sequencing Center for Infectious Disease"/>
            <person name="Wu L."/>
            <person name="Ma J."/>
        </authorList>
    </citation>
    <scope>NUCLEOTIDE SEQUENCE [LARGE SCALE GENOMIC DNA]</scope>
    <source>
        <strain evidence="6">IBRC-M 10906</strain>
    </source>
</reference>
<dbReference type="PROSITE" id="PS51463">
    <property type="entry name" value="P_GLUCOSE_ISOMERASE_3"/>
    <property type="match status" value="2"/>
</dbReference>
<dbReference type="PRINTS" id="PR00662">
    <property type="entry name" value="G6PISOMERASE"/>
</dbReference>
<dbReference type="SUPFAM" id="SSF53697">
    <property type="entry name" value="SIS domain"/>
    <property type="match status" value="1"/>
</dbReference>
<keyword evidence="1 4" id="KW-0312">Gluconeogenesis</keyword>
<dbReference type="PANTHER" id="PTHR11469:SF1">
    <property type="entry name" value="GLUCOSE-6-PHOSPHATE ISOMERASE"/>
    <property type="match status" value="1"/>
</dbReference>
<keyword evidence="6" id="KW-1185">Reference proteome</keyword>
<comment type="similarity">
    <text evidence="4">Belongs to the GPI family.</text>
</comment>
<dbReference type="InterPro" id="IPR046348">
    <property type="entry name" value="SIS_dom_sf"/>
</dbReference>
<gene>
    <name evidence="5" type="ORF">ACFS2C_04800</name>
</gene>
<dbReference type="Gene3D" id="3.40.50.10490">
    <property type="entry name" value="Glucose-6-phosphate isomerase like protein, domain 1"/>
    <property type="match status" value="3"/>
</dbReference>
<dbReference type="EC" id="5.3.1.9" evidence="4"/>
<dbReference type="EMBL" id="JBHUOF010000005">
    <property type="protein sequence ID" value="MFD2798708.1"/>
    <property type="molecule type" value="Genomic_DNA"/>
</dbReference>
<comment type="catalytic activity">
    <reaction evidence="4">
        <text>alpha-D-glucose 6-phosphate = beta-D-fructose 6-phosphate</text>
        <dbReference type="Rhea" id="RHEA:11816"/>
        <dbReference type="ChEBI" id="CHEBI:57634"/>
        <dbReference type="ChEBI" id="CHEBI:58225"/>
        <dbReference type="EC" id="5.3.1.9"/>
    </reaction>
</comment>
<comment type="caution">
    <text evidence="5">The sequence shown here is derived from an EMBL/GenBank/DDBJ whole genome shotgun (WGS) entry which is preliminary data.</text>
</comment>
<dbReference type="RefSeq" id="WP_377388732.1">
    <property type="nucleotide sequence ID" value="NZ_JBHSAN010000014.1"/>
</dbReference>
<keyword evidence="2 4" id="KW-0324">Glycolysis</keyword>
<comment type="pathway">
    <text evidence="4">Carbohydrate degradation; glycolysis; D-glyceraldehyde 3-phosphate and glycerone phosphate from D-glucose: step 2/4.</text>
</comment>
<evidence type="ECO:0000256" key="1">
    <source>
        <dbReference type="ARBA" id="ARBA00022432"/>
    </source>
</evidence>
<accession>A0ABW5W4C5</accession>
<evidence type="ECO:0000256" key="4">
    <source>
        <dbReference type="RuleBase" id="RU000612"/>
    </source>
</evidence>